<evidence type="ECO:0000256" key="3">
    <source>
        <dbReference type="ARBA" id="ARBA00022679"/>
    </source>
</evidence>
<gene>
    <name evidence="6" type="ORF">ACFY35_07160</name>
</gene>
<protein>
    <submittedName>
        <fullName evidence="6">L-fuculokinase</fullName>
    </submittedName>
</protein>
<keyword evidence="2" id="KW-0119">Carbohydrate metabolism</keyword>
<proteinExistence type="inferred from homology"/>
<dbReference type="Proteomes" id="UP001602245">
    <property type="component" value="Unassembled WGS sequence"/>
</dbReference>
<comment type="similarity">
    <text evidence="1">Belongs to the FGGY kinase family.</text>
</comment>
<reference evidence="6 7" key="1">
    <citation type="submission" date="2024-10" db="EMBL/GenBank/DDBJ databases">
        <title>The Natural Products Discovery Center: Release of the First 8490 Sequenced Strains for Exploring Actinobacteria Biosynthetic Diversity.</title>
        <authorList>
            <person name="Kalkreuter E."/>
            <person name="Kautsar S.A."/>
            <person name="Yang D."/>
            <person name="Bader C.D."/>
            <person name="Teijaro C.N."/>
            <person name="Fluegel L."/>
            <person name="Davis C.M."/>
            <person name="Simpson J.R."/>
            <person name="Lauterbach L."/>
            <person name="Steele A.D."/>
            <person name="Gui C."/>
            <person name="Meng S."/>
            <person name="Li G."/>
            <person name="Viehrig K."/>
            <person name="Ye F."/>
            <person name="Su P."/>
            <person name="Kiefer A.F."/>
            <person name="Nichols A."/>
            <person name="Cepeda A.J."/>
            <person name="Yan W."/>
            <person name="Fan B."/>
            <person name="Jiang Y."/>
            <person name="Adhikari A."/>
            <person name="Zheng C.-J."/>
            <person name="Schuster L."/>
            <person name="Cowan T.M."/>
            <person name="Smanski M.J."/>
            <person name="Chevrette M.G."/>
            <person name="De Carvalho L.P.S."/>
            <person name="Shen B."/>
        </authorList>
    </citation>
    <scope>NUCLEOTIDE SEQUENCE [LARGE SCALE GENOMIC DNA]</scope>
    <source>
        <strain evidence="6 7">NPDC000087</strain>
    </source>
</reference>
<evidence type="ECO:0000313" key="6">
    <source>
        <dbReference type="EMBL" id="MFF5289198.1"/>
    </source>
</evidence>
<keyword evidence="7" id="KW-1185">Reference proteome</keyword>
<feature type="domain" description="Carbohydrate kinase FGGY N-terminal" evidence="5">
    <location>
        <begin position="12"/>
        <end position="248"/>
    </location>
</feature>
<dbReference type="CDD" id="cd07773">
    <property type="entry name" value="ASKHA_NBD_FGGY_FK"/>
    <property type="match status" value="1"/>
</dbReference>
<dbReference type="InterPro" id="IPR018484">
    <property type="entry name" value="FGGY_N"/>
</dbReference>
<evidence type="ECO:0000256" key="2">
    <source>
        <dbReference type="ARBA" id="ARBA00022629"/>
    </source>
</evidence>
<comment type="caution">
    <text evidence="6">The sequence shown here is derived from an EMBL/GenBank/DDBJ whole genome shotgun (WGS) entry which is preliminary data.</text>
</comment>
<dbReference type="InterPro" id="IPR043129">
    <property type="entry name" value="ATPase_NBD"/>
</dbReference>
<dbReference type="Gene3D" id="3.30.420.40">
    <property type="match status" value="2"/>
</dbReference>
<keyword evidence="3" id="KW-0808">Transferase</keyword>
<dbReference type="PANTHER" id="PTHR43095">
    <property type="entry name" value="SUGAR KINASE"/>
    <property type="match status" value="1"/>
</dbReference>
<dbReference type="EMBL" id="JBIAZU010000001">
    <property type="protein sequence ID" value="MFF5289198.1"/>
    <property type="molecule type" value="Genomic_DNA"/>
</dbReference>
<dbReference type="RefSeq" id="WP_020509542.1">
    <property type="nucleotide sequence ID" value="NZ_JBIAZU010000001.1"/>
</dbReference>
<keyword evidence="4" id="KW-0418">Kinase</keyword>
<accession>A0ABW6W7C7</accession>
<dbReference type="PANTHER" id="PTHR43095:SF5">
    <property type="entry name" value="XYLULOSE KINASE"/>
    <property type="match status" value="1"/>
</dbReference>
<name>A0ABW6W7C7_9ACTN</name>
<dbReference type="InterPro" id="IPR050406">
    <property type="entry name" value="FGGY_Carb_Kinase"/>
</dbReference>
<evidence type="ECO:0000256" key="1">
    <source>
        <dbReference type="ARBA" id="ARBA00009156"/>
    </source>
</evidence>
<dbReference type="SUPFAM" id="SSF53067">
    <property type="entry name" value="Actin-like ATPase domain"/>
    <property type="match status" value="1"/>
</dbReference>
<sequence>MANPAGPPARLVAGVDLGSTSMKMLVTDEAGAEIGAAQVPTPWRSGPGGITEMTAEELLGAVRSLIDAGAREVARVTSASIDAIAIAGMAETGMIIDRYGAAIAPGIAWFDPRGGEQAAAFPAEIRAEFAGRTGLPLGAQVSVAKLAWLRGRGVPLPGSRWLNLPEFVAAALGGRTALEQSLTSRTGLLDQDTGGPWPRMLDVLGVDETFLPTLVEAGSPFGEASASAVPDSMAGALLTVAGHDHLVAAEATGRLPADHYHVSMGTAEVLLRVIDGPLGFDARRRLADHLINEVRHVVPGKHVLVAGVKTGLLLRRILQTAGIHDRAGRDLLDADVMALPYEGKLPADAIQVSGARNDDGVLKLTVRTDGVSPAEVFGAVLRHSNDEIARLIEAMDRELPPAATTTLTGGWASMAAVRRARGRVLPAMTASARDQETAYGATRVAARVLNTTPPKIGTAS</sequence>
<dbReference type="Pfam" id="PF00370">
    <property type="entry name" value="FGGY_N"/>
    <property type="match status" value="1"/>
</dbReference>
<keyword evidence="2" id="KW-0859">Xylose metabolism</keyword>
<organism evidence="6 7">
    <name type="scientific">Paractinoplanes globisporus</name>
    <dbReference type="NCBI Taxonomy" id="113565"/>
    <lineage>
        <taxon>Bacteria</taxon>
        <taxon>Bacillati</taxon>
        <taxon>Actinomycetota</taxon>
        <taxon>Actinomycetes</taxon>
        <taxon>Micromonosporales</taxon>
        <taxon>Micromonosporaceae</taxon>
        <taxon>Paractinoplanes</taxon>
    </lineage>
</organism>
<evidence type="ECO:0000259" key="5">
    <source>
        <dbReference type="Pfam" id="PF00370"/>
    </source>
</evidence>
<evidence type="ECO:0000313" key="7">
    <source>
        <dbReference type="Proteomes" id="UP001602245"/>
    </source>
</evidence>
<evidence type="ECO:0000256" key="4">
    <source>
        <dbReference type="ARBA" id="ARBA00022777"/>
    </source>
</evidence>